<keyword evidence="3" id="KW-1185">Reference proteome</keyword>
<dbReference type="EMBL" id="JANSKA010000003">
    <property type="protein sequence ID" value="MCR9036390.1"/>
    <property type="molecule type" value="Genomic_DNA"/>
</dbReference>
<comment type="caution">
    <text evidence="2">The sequence shown here is derived from an EMBL/GenBank/DDBJ whole genome shotgun (WGS) entry which is preliminary data.</text>
</comment>
<sequence length="86" mass="8936">MVTFLLASLLAVLLASVMLAVIAVWLVFALVVGVLRVMGWAIGAGLRVVWWLFLASLVLGLIGFAPAILVAIVAAVVACAHPTRIG</sequence>
<name>A0ABT1Z858_9ACTN</name>
<feature type="transmembrane region" description="Helical" evidence="1">
    <location>
        <begin position="48"/>
        <end position="80"/>
    </location>
</feature>
<reference evidence="2 3" key="1">
    <citation type="submission" date="2022-08" db="EMBL/GenBank/DDBJ databases">
        <title>Tractidigestivibacter montrealensis type strain KD21.</title>
        <authorList>
            <person name="Diop K."/>
            <person name="Richard C."/>
            <person name="Routy B."/>
        </authorList>
    </citation>
    <scope>NUCLEOTIDE SEQUENCE [LARGE SCALE GENOMIC DNA]</scope>
    <source>
        <strain evidence="2 3">KD21</strain>
    </source>
</reference>
<dbReference type="Proteomes" id="UP001204320">
    <property type="component" value="Unassembled WGS sequence"/>
</dbReference>
<keyword evidence="1" id="KW-1133">Transmembrane helix</keyword>
<gene>
    <name evidence="2" type="ORF">NVS32_05425</name>
</gene>
<evidence type="ECO:0000313" key="2">
    <source>
        <dbReference type="EMBL" id="MCR9036390.1"/>
    </source>
</evidence>
<proteinExistence type="predicted"/>
<dbReference type="RefSeq" id="WP_258498973.1">
    <property type="nucleotide sequence ID" value="NZ_JANSKA010000003.1"/>
</dbReference>
<evidence type="ECO:0000256" key="1">
    <source>
        <dbReference type="SAM" id="Phobius"/>
    </source>
</evidence>
<accession>A0ABT1Z858</accession>
<keyword evidence="1" id="KW-0472">Membrane</keyword>
<evidence type="ECO:0000313" key="3">
    <source>
        <dbReference type="Proteomes" id="UP001204320"/>
    </source>
</evidence>
<keyword evidence="1" id="KW-0812">Transmembrane</keyword>
<protein>
    <submittedName>
        <fullName evidence="2">Uncharacterized protein</fullName>
    </submittedName>
</protein>
<organism evidence="2 3">
    <name type="scientific">Tractidigestivibacter montrealensis</name>
    <dbReference type="NCBI Taxonomy" id="2972466"/>
    <lineage>
        <taxon>Bacteria</taxon>
        <taxon>Bacillati</taxon>
        <taxon>Actinomycetota</taxon>
        <taxon>Coriobacteriia</taxon>
        <taxon>Coriobacteriales</taxon>
        <taxon>Atopobiaceae</taxon>
        <taxon>Tractidigestivibacter</taxon>
    </lineage>
</organism>